<dbReference type="Gene3D" id="1.10.10.10">
    <property type="entry name" value="Winged helix-like DNA-binding domain superfamily/Winged helix DNA-binding domain"/>
    <property type="match status" value="1"/>
</dbReference>
<dbReference type="GO" id="GO:0005634">
    <property type="term" value="C:nucleus"/>
    <property type="evidence" value="ECO:0007669"/>
    <property type="project" value="UniProtKB-SubCell"/>
</dbReference>
<evidence type="ECO:0000259" key="4">
    <source>
        <dbReference type="PROSITE" id="PS50061"/>
    </source>
</evidence>
<evidence type="ECO:0000313" key="6">
    <source>
        <dbReference type="EMBL" id="CAL4151876.1"/>
    </source>
</evidence>
<dbReference type="InterPro" id="IPR000418">
    <property type="entry name" value="Ets_dom"/>
</dbReference>
<dbReference type="InterPro" id="IPR036388">
    <property type="entry name" value="WH-like_DNA-bd_sf"/>
</dbReference>
<dbReference type="Gene3D" id="1.10.150.50">
    <property type="entry name" value="Transcription Factor, Ets-1"/>
    <property type="match status" value="1"/>
</dbReference>
<comment type="caution">
    <text evidence="6">The sequence shown here is derived from an EMBL/GenBank/DDBJ whole genome shotgun (WGS) entry which is preliminary data.</text>
</comment>
<comment type="subcellular location">
    <subcellularLocation>
        <location evidence="3">Nucleus</location>
    </subcellularLocation>
</comment>
<dbReference type="InterPro" id="IPR013761">
    <property type="entry name" value="SAM/pointed_sf"/>
</dbReference>
<dbReference type="GO" id="GO:0000981">
    <property type="term" value="F:DNA-binding transcription factor activity, RNA polymerase II-specific"/>
    <property type="evidence" value="ECO:0007669"/>
    <property type="project" value="TreeGrafter"/>
</dbReference>
<dbReference type="PROSITE" id="PS50061">
    <property type="entry name" value="ETS_DOMAIN_3"/>
    <property type="match status" value="1"/>
</dbReference>
<dbReference type="PANTHER" id="PTHR11849">
    <property type="entry name" value="ETS"/>
    <property type="match status" value="1"/>
</dbReference>
<proteinExistence type="inferred from homology"/>
<evidence type="ECO:0000313" key="7">
    <source>
        <dbReference type="Proteomes" id="UP001497623"/>
    </source>
</evidence>
<dbReference type="PROSITE" id="PS51433">
    <property type="entry name" value="PNT"/>
    <property type="match status" value="1"/>
</dbReference>
<dbReference type="InterPro" id="IPR003118">
    <property type="entry name" value="Pointed_dom"/>
</dbReference>
<dbReference type="Pfam" id="PF02198">
    <property type="entry name" value="SAM_PNT"/>
    <property type="match status" value="1"/>
</dbReference>
<dbReference type="InterPro" id="IPR046328">
    <property type="entry name" value="ETS_fam"/>
</dbReference>
<dbReference type="SUPFAM" id="SSF47769">
    <property type="entry name" value="SAM/Pointed domain"/>
    <property type="match status" value="1"/>
</dbReference>
<feature type="domain" description="PNT" evidence="5">
    <location>
        <begin position="1"/>
        <end position="80"/>
    </location>
</feature>
<dbReference type="EMBL" id="CAXKWB010038555">
    <property type="protein sequence ID" value="CAL4151876.1"/>
    <property type="molecule type" value="Genomic_DNA"/>
</dbReference>
<gene>
    <name evidence="6" type="ORF">MNOR_LOCUS30853</name>
</gene>
<keyword evidence="3" id="KW-0539">Nucleus</keyword>
<dbReference type="GO" id="GO:0030154">
    <property type="term" value="P:cell differentiation"/>
    <property type="evidence" value="ECO:0007669"/>
    <property type="project" value="TreeGrafter"/>
</dbReference>
<dbReference type="SUPFAM" id="SSF46785">
    <property type="entry name" value="Winged helix' DNA-binding domain"/>
    <property type="match status" value="1"/>
</dbReference>
<evidence type="ECO:0008006" key="8">
    <source>
        <dbReference type="Google" id="ProtNLM"/>
    </source>
</evidence>
<evidence type="ECO:0000256" key="2">
    <source>
        <dbReference type="ARBA" id="ARBA00023125"/>
    </source>
</evidence>
<protein>
    <recommendedName>
        <fullName evidence="8">ETS domain-containing protein</fullName>
    </recommendedName>
</protein>
<keyword evidence="2 3" id="KW-0238">DNA-binding</keyword>
<dbReference type="PRINTS" id="PR00454">
    <property type="entry name" value="ETSDOMAIN"/>
</dbReference>
<dbReference type="Proteomes" id="UP001497623">
    <property type="component" value="Unassembled WGS sequence"/>
</dbReference>
<evidence type="ECO:0000256" key="1">
    <source>
        <dbReference type="ARBA" id="ARBA00005562"/>
    </source>
</evidence>
<sequence>MAYSQTQRTPQFWSGGECRSWAVSVCEKHYFSQFDINLNALEELSGHQLLSCTQQDLIHFVGHQYAQLFYKELQTLKTTNEQGALDVSSSSFLSHNNSAFANMSGATLDETYGFNSSSGTSSYQSTYNPKFQPNMLSSKPSNTTSYILPGLRTTAQMQQTDTTHESYTDQEPYNIMFSQEQLEDLKTIDETIVEELSKYLQNSSLSDFTSGYSDSNSSIYPSENSCFIETNYSLSESSNVPDMFSNSLSTSNTQSLSKDQSLFDATGFLYDTSDQSYGSGFDDGFIRKKESYNTDQYDYSLFQDVKPNLAEQDESYMVPDINVAKTQDQHNCLYDSIQNPNRKSRKRGPKVWEFVLRCLLDSRCNPFLLCWENMSTGTFRIVQPEQLAKLWGARTGKPDLSYENFSRSLRYHYKQGMLEGLPDRQLVYRFTAQALSAFTGNKNIHN</sequence>
<dbReference type="InterPro" id="IPR036390">
    <property type="entry name" value="WH_DNA-bd_sf"/>
</dbReference>
<dbReference type="SMART" id="SM00413">
    <property type="entry name" value="ETS"/>
    <property type="match status" value="1"/>
</dbReference>
<reference evidence="6 7" key="1">
    <citation type="submission" date="2024-05" db="EMBL/GenBank/DDBJ databases">
        <authorList>
            <person name="Wallberg A."/>
        </authorList>
    </citation>
    <scope>NUCLEOTIDE SEQUENCE [LARGE SCALE GENOMIC DNA]</scope>
</reference>
<organism evidence="6 7">
    <name type="scientific">Meganyctiphanes norvegica</name>
    <name type="common">Northern krill</name>
    <name type="synonym">Thysanopoda norvegica</name>
    <dbReference type="NCBI Taxonomy" id="48144"/>
    <lineage>
        <taxon>Eukaryota</taxon>
        <taxon>Metazoa</taxon>
        <taxon>Ecdysozoa</taxon>
        <taxon>Arthropoda</taxon>
        <taxon>Crustacea</taxon>
        <taxon>Multicrustacea</taxon>
        <taxon>Malacostraca</taxon>
        <taxon>Eumalacostraca</taxon>
        <taxon>Eucarida</taxon>
        <taxon>Euphausiacea</taxon>
        <taxon>Euphausiidae</taxon>
        <taxon>Meganyctiphanes</taxon>
    </lineage>
</organism>
<evidence type="ECO:0000259" key="5">
    <source>
        <dbReference type="PROSITE" id="PS51433"/>
    </source>
</evidence>
<feature type="domain" description="ETS" evidence="4">
    <location>
        <begin position="349"/>
        <end position="431"/>
    </location>
</feature>
<evidence type="ECO:0000256" key="3">
    <source>
        <dbReference type="RuleBase" id="RU004019"/>
    </source>
</evidence>
<name>A0AAV2S242_MEGNR</name>
<accession>A0AAV2S242</accession>
<dbReference type="GO" id="GO:0043565">
    <property type="term" value="F:sequence-specific DNA binding"/>
    <property type="evidence" value="ECO:0007669"/>
    <property type="project" value="InterPro"/>
</dbReference>
<keyword evidence="7" id="KW-1185">Reference proteome</keyword>
<dbReference type="AlphaFoldDB" id="A0AAV2S242"/>
<dbReference type="PANTHER" id="PTHR11849:SF190">
    <property type="entry name" value="ETS-DOMAIN PROTEIN"/>
    <property type="match status" value="1"/>
</dbReference>
<dbReference type="Pfam" id="PF00178">
    <property type="entry name" value="Ets"/>
    <property type="match status" value="1"/>
</dbReference>
<comment type="similarity">
    <text evidence="1 3">Belongs to the ETS family.</text>
</comment>